<dbReference type="SMART" id="SM00069">
    <property type="entry name" value="GLA"/>
    <property type="match status" value="1"/>
</dbReference>
<dbReference type="EMBL" id="JAHHUM010001166">
    <property type="protein sequence ID" value="KAK5614288.1"/>
    <property type="molecule type" value="Genomic_DNA"/>
</dbReference>
<evidence type="ECO:0000259" key="3">
    <source>
        <dbReference type="PROSITE" id="PS50998"/>
    </source>
</evidence>
<dbReference type="PROSITE" id="PS50998">
    <property type="entry name" value="GLA_2"/>
    <property type="match status" value="1"/>
</dbReference>
<dbReference type="GO" id="GO:0005509">
    <property type="term" value="F:calcium ion binding"/>
    <property type="evidence" value="ECO:0007669"/>
    <property type="project" value="InterPro"/>
</dbReference>
<dbReference type="Pfam" id="PF00594">
    <property type="entry name" value="Gla"/>
    <property type="match status" value="1"/>
</dbReference>
<keyword evidence="2" id="KW-0732">Signal</keyword>
<keyword evidence="5" id="KW-1185">Reference proteome</keyword>
<evidence type="ECO:0000256" key="1">
    <source>
        <dbReference type="ARBA" id="ARBA00023157"/>
    </source>
</evidence>
<dbReference type="FunFam" id="4.10.740.10:FF:000001">
    <property type="entry name" value="vitamin K-dependent protein S"/>
    <property type="match status" value="1"/>
</dbReference>
<dbReference type="InterPro" id="IPR000294">
    <property type="entry name" value="GLA_domain"/>
</dbReference>
<evidence type="ECO:0000313" key="5">
    <source>
        <dbReference type="Proteomes" id="UP001311232"/>
    </source>
</evidence>
<dbReference type="Gene3D" id="4.10.740.10">
    <property type="entry name" value="Coagulation Factor IX"/>
    <property type="match status" value="1"/>
</dbReference>
<keyword evidence="1" id="KW-1015">Disulfide bond</keyword>
<dbReference type="InterPro" id="IPR035972">
    <property type="entry name" value="GLA-like_dom_SF"/>
</dbReference>
<feature type="domain" description="Gla" evidence="3">
    <location>
        <begin position="50"/>
        <end position="106"/>
    </location>
</feature>
<dbReference type="AlphaFoldDB" id="A0AAV9RYZ2"/>
<accession>A0AAV9RYZ2</accession>
<dbReference type="InterPro" id="IPR017857">
    <property type="entry name" value="Coagulation_fac-like_Gla_dom"/>
</dbReference>
<dbReference type="Proteomes" id="UP001311232">
    <property type="component" value="Unassembled WGS sequence"/>
</dbReference>
<feature type="chain" id="PRO_5043508146" description="Gla domain-containing protein" evidence="2">
    <location>
        <begin position="23"/>
        <end position="106"/>
    </location>
</feature>
<gene>
    <name evidence="4" type="ORF">CRENBAI_004259</name>
</gene>
<dbReference type="PANTHER" id="PTHR24278:SF31">
    <property type="entry name" value="COAGULATION FACTOR IX"/>
    <property type="match status" value="1"/>
</dbReference>
<feature type="signal peptide" evidence="2">
    <location>
        <begin position="1"/>
        <end position="22"/>
    </location>
</feature>
<evidence type="ECO:0000256" key="2">
    <source>
        <dbReference type="SAM" id="SignalP"/>
    </source>
</evidence>
<dbReference type="SUPFAM" id="SSF57630">
    <property type="entry name" value="GLA-domain"/>
    <property type="match status" value="1"/>
</dbReference>
<dbReference type="InterPro" id="IPR050442">
    <property type="entry name" value="Peptidase_S1_coag_factors"/>
</dbReference>
<evidence type="ECO:0000313" key="4">
    <source>
        <dbReference type="EMBL" id="KAK5614288.1"/>
    </source>
</evidence>
<proteinExistence type="predicted"/>
<comment type="caution">
    <text evidence="4">The sequence shown here is derived from an EMBL/GenBank/DDBJ whole genome shotgun (WGS) entry which is preliminary data.</text>
</comment>
<sequence length="106" mass="12391">MARVGLLVFIVGFQLGIHGLSAEITEENTETVFVSQQTAHVVLKRQRRYNSGRLEEILHKDNLERECKEEQCNMEEAREWFEDDEKTMGTSVSKNPARMEEFVRME</sequence>
<name>A0AAV9RYZ2_9TELE</name>
<dbReference type="GO" id="GO:0005615">
    <property type="term" value="C:extracellular space"/>
    <property type="evidence" value="ECO:0007669"/>
    <property type="project" value="TreeGrafter"/>
</dbReference>
<organism evidence="4 5">
    <name type="scientific">Crenichthys baileyi</name>
    <name type="common">White River springfish</name>
    <dbReference type="NCBI Taxonomy" id="28760"/>
    <lineage>
        <taxon>Eukaryota</taxon>
        <taxon>Metazoa</taxon>
        <taxon>Chordata</taxon>
        <taxon>Craniata</taxon>
        <taxon>Vertebrata</taxon>
        <taxon>Euteleostomi</taxon>
        <taxon>Actinopterygii</taxon>
        <taxon>Neopterygii</taxon>
        <taxon>Teleostei</taxon>
        <taxon>Neoteleostei</taxon>
        <taxon>Acanthomorphata</taxon>
        <taxon>Ovalentaria</taxon>
        <taxon>Atherinomorphae</taxon>
        <taxon>Cyprinodontiformes</taxon>
        <taxon>Goodeidae</taxon>
        <taxon>Crenichthys</taxon>
    </lineage>
</organism>
<protein>
    <recommendedName>
        <fullName evidence="3">Gla domain-containing protein</fullName>
    </recommendedName>
</protein>
<dbReference type="PANTHER" id="PTHR24278">
    <property type="entry name" value="COAGULATION FACTOR"/>
    <property type="match status" value="1"/>
</dbReference>
<reference evidence="4 5" key="1">
    <citation type="submission" date="2021-06" db="EMBL/GenBank/DDBJ databases">
        <authorList>
            <person name="Palmer J.M."/>
        </authorList>
    </citation>
    <scope>NUCLEOTIDE SEQUENCE [LARGE SCALE GENOMIC DNA]</scope>
    <source>
        <strain evidence="4 5">MEX-2019</strain>
        <tissue evidence="4">Muscle</tissue>
    </source>
</reference>